<dbReference type="Pfam" id="PF03840">
    <property type="entry name" value="SecG"/>
    <property type="match status" value="1"/>
</dbReference>
<evidence type="ECO:0000256" key="8">
    <source>
        <dbReference type="ARBA" id="ARBA00022989"/>
    </source>
</evidence>
<dbReference type="PANTHER" id="PTHR34182">
    <property type="entry name" value="PROTEIN-EXPORT MEMBRANE PROTEIN SECG"/>
    <property type="match status" value="1"/>
</dbReference>
<keyword evidence="9 12" id="KW-0811">Translocation</keyword>
<accession>A0ABV3PEL3</accession>
<gene>
    <name evidence="14" type="primary">secG</name>
    <name evidence="14" type="ORF">ABXS05_00825</name>
    <name evidence="15" type="ORF">ACETRX_06275</name>
</gene>
<evidence type="ECO:0000256" key="1">
    <source>
        <dbReference type="ARBA" id="ARBA00004651"/>
    </source>
</evidence>
<feature type="compositionally biased region" description="Low complexity" evidence="13">
    <location>
        <begin position="87"/>
        <end position="96"/>
    </location>
</feature>
<proteinExistence type="inferred from homology"/>
<evidence type="ECO:0000313" key="16">
    <source>
        <dbReference type="Proteomes" id="UP001555786"/>
    </source>
</evidence>
<dbReference type="PRINTS" id="PR01651">
    <property type="entry name" value="SECGEXPORT"/>
</dbReference>
<feature type="compositionally biased region" description="Pro residues" evidence="13">
    <location>
        <begin position="97"/>
        <end position="108"/>
    </location>
</feature>
<evidence type="ECO:0000256" key="7">
    <source>
        <dbReference type="ARBA" id="ARBA00022927"/>
    </source>
</evidence>
<reference evidence="14 16" key="1">
    <citation type="submission" date="2024-07" db="EMBL/GenBank/DDBJ databases">
        <title>Description of Labrys sedimenti sp. nov., isolated from a diclofenac-degrading enrichment culture.</title>
        <authorList>
            <person name="Tancsics A."/>
            <person name="Csepanyi A."/>
        </authorList>
    </citation>
    <scope>NUCLEOTIDE SEQUENCE [LARGE SCALE GENOMIC DNA]</scope>
    <source>
        <strain evidence="14 16">LMG 23578</strain>
    </source>
</reference>
<dbReference type="EMBL" id="JBHGPK010000001">
    <property type="protein sequence ID" value="MFC2249212.1"/>
    <property type="molecule type" value="Genomic_DNA"/>
</dbReference>
<dbReference type="NCBIfam" id="TIGR00810">
    <property type="entry name" value="secG"/>
    <property type="match status" value="1"/>
</dbReference>
<dbReference type="Proteomes" id="UP001595190">
    <property type="component" value="Unassembled WGS sequence"/>
</dbReference>
<keyword evidence="8 12" id="KW-1133">Transmembrane helix</keyword>
<protein>
    <recommendedName>
        <fullName evidence="3 12">Protein-export membrane protein SecG</fullName>
    </recommendedName>
</protein>
<keyword evidence="4 12" id="KW-0813">Transport</keyword>
<comment type="caution">
    <text evidence="14">The sequence shown here is derived from an EMBL/GenBank/DDBJ whole genome shotgun (WGS) entry which is preliminary data.</text>
</comment>
<feature type="region of interest" description="Disordered" evidence="13">
    <location>
        <begin position="80"/>
        <end position="131"/>
    </location>
</feature>
<organism evidence="14 16">
    <name type="scientific">Labrys neptuniae</name>
    <dbReference type="NCBI Taxonomy" id="376174"/>
    <lineage>
        <taxon>Bacteria</taxon>
        <taxon>Pseudomonadati</taxon>
        <taxon>Pseudomonadota</taxon>
        <taxon>Alphaproteobacteria</taxon>
        <taxon>Hyphomicrobiales</taxon>
        <taxon>Xanthobacteraceae</taxon>
        <taxon>Labrys</taxon>
    </lineage>
</organism>
<evidence type="ECO:0000313" key="15">
    <source>
        <dbReference type="EMBL" id="MFC2249212.1"/>
    </source>
</evidence>
<evidence type="ECO:0000256" key="12">
    <source>
        <dbReference type="RuleBase" id="RU365087"/>
    </source>
</evidence>
<name>A0ABV3PEL3_9HYPH</name>
<keyword evidence="5 12" id="KW-1003">Cell membrane</keyword>
<comment type="similarity">
    <text evidence="2 12">Belongs to the SecG family.</text>
</comment>
<dbReference type="EMBL" id="JBFNQD010000001">
    <property type="protein sequence ID" value="MEW9304062.1"/>
    <property type="molecule type" value="Genomic_DNA"/>
</dbReference>
<evidence type="ECO:0000256" key="6">
    <source>
        <dbReference type="ARBA" id="ARBA00022692"/>
    </source>
</evidence>
<keyword evidence="10 12" id="KW-0472">Membrane</keyword>
<comment type="caution">
    <text evidence="12">Lacks conserved residue(s) required for the propagation of feature annotation.</text>
</comment>
<reference evidence="15 17" key="2">
    <citation type="submission" date="2024-09" db="EMBL/GenBank/DDBJ databases">
        <title>Description of Labrys sedimenti sp. nov., isolated from a diclofenac-degrading enrichment culture, and genome-based reclassification of Labrys portucalensis as a later heterotypic synonym of Labrys neptuniae.</title>
        <authorList>
            <person name="Tancsics A."/>
            <person name="Csepanyi A."/>
        </authorList>
    </citation>
    <scope>NUCLEOTIDE SEQUENCE [LARGE SCALE GENOMIC DNA]</scope>
    <source>
        <strain evidence="15 17">LMG 23412</strain>
    </source>
</reference>
<comment type="subcellular location">
    <subcellularLocation>
        <location evidence="1 12">Cell membrane</location>
        <topology evidence="1 12">Multi-pass membrane protein</topology>
    </subcellularLocation>
</comment>
<dbReference type="InterPro" id="IPR004692">
    <property type="entry name" value="SecG"/>
</dbReference>
<dbReference type="PANTHER" id="PTHR34182:SF1">
    <property type="entry name" value="PROTEIN-EXPORT MEMBRANE PROTEIN SECG"/>
    <property type="match status" value="1"/>
</dbReference>
<dbReference type="RefSeq" id="WP_311938133.1">
    <property type="nucleotide sequence ID" value="NZ_JAVSCS010000018.1"/>
</dbReference>
<keyword evidence="6 12" id="KW-0812">Transmembrane</keyword>
<evidence type="ECO:0000256" key="5">
    <source>
        <dbReference type="ARBA" id="ARBA00022475"/>
    </source>
</evidence>
<evidence type="ECO:0000256" key="3">
    <source>
        <dbReference type="ARBA" id="ARBA00017876"/>
    </source>
</evidence>
<evidence type="ECO:0000256" key="4">
    <source>
        <dbReference type="ARBA" id="ARBA00022448"/>
    </source>
</evidence>
<evidence type="ECO:0000256" key="9">
    <source>
        <dbReference type="ARBA" id="ARBA00023010"/>
    </source>
</evidence>
<dbReference type="Proteomes" id="UP001555786">
    <property type="component" value="Unassembled WGS sequence"/>
</dbReference>
<feature type="transmembrane region" description="Helical" evidence="12">
    <location>
        <begin position="51"/>
        <end position="71"/>
    </location>
</feature>
<keyword evidence="7 12" id="KW-0653">Protein transport</keyword>
<comment type="function">
    <text evidence="11 12">Involved in protein export. Participates in an early event of protein translocation.</text>
</comment>
<keyword evidence="16" id="KW-1185">Reference proteome</keyword>
<evidence type="ECO:0000256" key="2">
    <source>
        <dbReference type="ARBA" id="ARBA00008445"/>
    </source>
</evidence>
<evidence type="ECO:0000256" key="10">
    <source>
        <dbReference type="ARBA" id="ARBA00023136"/>
    </source>
</evidence>
<evidence type="ECO:0000256" key="11">
    <source>
        <dbReference type="ARBA" id="ARBA00025182"/>
    </source>
</evidence>
<evidence type="ECO:0000313" key="14">
    <source>
        <dbReference type="EMBL" id="MEW9304062.1"/>
    </source>
</evidence>
<evidence type="ECO:0000313" key="17">
    <source>
        <dbReference type="Proteomes" id="UP001595190"/>
    </source>
</evidence>
<sequence>MQTVLISIHLMVVLALVVVVLLQRSEGGGLGIGGGSGGFMTGRGQANLLTRTTAGLAAAFFITSLLLTILANQQSRPGGSLLDQYRPAAPTSQPATPAQPAPAAPAPAPSNGGSVFDQLQGGGEPAAPAKP</sequence>
<evidence type="ECO:0000256" key="13">
    <source>
        <dbReference type="SAM" id="MobiDB-lite"/>
    </source>
</evidence>